<evidence type="ECO:0000313" key="1">
    <source>
        <dbReference type="EMBL" id="MFC6645054.1"/>
    </source>
</evidence>
<dbReference type="Proteomes" id="UP001596391">
    <property type="component" value="Unassembled WGS sequence"/>
</dbReference>
<reference evidence="2" key="1">
    <citation type="journal article" date="2019" name="Int. J. Syst. Evol. Microbiol.">
        <title>The Global Catalogue of Microorganisms (GCM) 10K type strain sequencing project: providing services to taxonomists for standard genome sequencing and annotation.</title>
        <authorList>
            <consortium name="The Broad Institute Genomics Platform"/>
            <consortium name="The Broad Institute Genome Sequencing Center for Infectious Disease"/>
            <person name="Wu L."/>
            <person name="Ma J."/>
        </authorList>
    </citation>
    <scope>NUCLEOTIDE SEQUENCE [LARGE SCALE GENOMIC DNA]</scope>
    <source>
        <strain evidence="2">CGMCC 1.16026</strain>
    </source>
</reference>
<dbReference type="InterPro" id="IPR011008">
    <property type="entry name" value="Dimeric_a/b-barrel"/>
</dbReference>
<dbReference type="EMBL" id="JBHSWI010000001">
    <property type="protein sequence ID" value="MFC6645054.1"/>
    <property type="molecule type" value="Genomic_DNA"/>
</dbReference>
<dbReference type="SUPFAM" id="SSF54909">
    <property type="entry name" value="Dimeric alpha+beta barrel"/>
    <property type="match status" value="1"/>
</dbReference>
<accession>A0ABW1Z7B9</accession>
<organism evidence="1 2">
    <name type="scientific">Granulicella cerasi</name>
    <dbReference type="NCBI Taxonomy" id="741063"/>
    <lineage>
        <taxon>Bacteria</taxon>
        <taxon>Pseudomonadati</taxon>
        <taxon>Acidobacteriota</taxon>
        <taxon>Terriglobia</taxon>
        <taxon>Terriglobales</taxon>
        <taxon>Acidobacteriaceae</taxon>
        <taxon>Granulicella</taxon>
    </lineage>
</organism>
<evidence type="ECO:0000313" key="2">
    <source>
        <dbReference type="Proteomes" id="UP001596391"/>
    </source>
</evidence>
<name>A0ABW1Z7B9_9BACT</name>
<gene>
    <name evidence="1" type="ORF">ACFQBQ_05490</name>
</gene>
<comment type="caution">
    <text evidence="1">The sequence shown here is derived from an EMBL/GenBank/DDBJ whole genome shotgun (WGS) entry which is preliminary data.</text>
</comment>
<sequence length="101" mass="11325">MPTFVLRLHPPRPSFPQDMTEDERKIMLAHREYLQQHFDAGTLLLFGGVYEEGNPHGIALLDNVEAADVDRFIAEDPSVIAGLNRYTYAPMMLGGIQGPRS</sequence>
<keyword evidence="2" id="KW-1185">Reference proteome</keyword>
<protein>
    <submittedName>
        <fullName evidence="1">YciI family protein</fullName>
    </submittedName>
</protein>
<dbReference type="RefSeq" id="WP_263371453.1">
    <property type="nucleotide sequence ID" value="NZ_JAGSYD010000003.1"/>
</dbReference>
<proteinExistence type="predicted"/>